<reference evidence="1" key="2">
    <citation type="submission" date="2025-09" db="UniProtKB">
        <authorList>
            <consortium name="EnsemblPlants"/>
        </authorList>
    </citation>
    <scope>IDENTIFICATION</scope>
</reference>
<evidence type="ECO:0000313" key="1">
    <source>
        <dbReference type="EnsemblPlants" id="AVESA.00010b.r2.2AG0245940.1.CDS"/>
    </source>
</evidence>
<proteinExistence type="predicted"/>
<protein>
    <submittedName>
        <fullName evidence="1">Uncharacterized protein</fullName>
    </submittedName>
</protein>
<name>A0ACD5UG75_AVESA</name>
<keyword evidence="2" id="KW-1185">Reference proteome</keyword>
<evidence type="ECO:0000313" key="2">
    <source>
        <dbReference type="Proteomes" id="UP001732700"/>
    </source>
</evidence>
<reference evidence="1" key="1">
    <citation type="submission" date="2021-05" db="EMBL/GenBank/DDBJ databases">
        <authorList>
            <person name="Scholz U."/>
            <person name="Mascher M."/>
            <person name="Fiebig A."/>
        </authorList>
    </citation>
    <scope>NUCLEOTIDE SEQUENCE [LARGE SCALE GENOMIC DNA]</scope>
</reference>
<organism evidence="1 2">
    <name type="scientific">Avena sativa</name>
    <name type="common">Oat</name>
    <dbReference type="NCBI Taxonomy" id="4498"/>
    <lineage>
        <taxon>Eukaryota</taxon>
        <taxon>Viridiplantae</taxon>
        <taxon>Streptophyta</taxon>
        <taxon>Embryophyta</taxon>
        <taxon>Tracheophyta</taxon>
        <taxon>Spermatophyta</taxon>
        <taxon>Magnoliopsida</taxon>
        <taxon>Liliopsida</taxon>
        <taxon>Poales</taxon>
        <taxon>Poaceae</taxon>
        <taxon>BOP clade</taxon>
        <taxon>Pooideae</taxon>
        <taxon>Poodae</taxon>
        <taxon>Poeae</taxon>
        <taxon>Poeae Chloroplast Group 1 (Aveneae type)</taxon>
        <taxon>Aveninae</taxon>
        <taxon>Avena</taxon>
    </lineage>
</organism>
<dbReference type="Proteomes" id="UP001732700">
    <property type="component" value="Chromosome 2A"/>
</dbReference>
<accession>A0ACD5UG75</accession>
<dbReference type="EnsemblPlants" id="AVESA.00010b.r2.2AG0245940.1">
    <property type="protein sequence ID" value="AVESA.00010b.r2.2AG0245940.1.CDS"/>
    <property type="gene ID" value="AVESA.00010b.r2.2AG0245940"/>
</dbReference>
<sequence length="338" mass="37960">MFTATKFLRLLMAAAMATACSVVLLSPSSHCPCSGAPPDRLQLASPSNNGNQAEHITNKAVPEDDLAVLLRSAAMEGNTVIMTFTNKAWTSPGSLLDLFLESFREGDNTEPLLKHLVIVAVDGKAFEQCKVVHPLCYYLDVGSGVNMTAEKAYMSKDYLEMMWVRNNFQTRVLQLGYAFLFTDMDIVWFRNALLHIPVGADITISSDKYKDDGAAPYGPQAANGGFLYARPSERTIAFFKGWYEARKVHRRQHDQYVFDRVKQELSLQHGVVLHFIDTAYIGGFCQPKKDFRRLCTFHGNCLRGLGLKLERLRGVLDEWKKFRIDQQQQQAASNTTSS</sequence>